<proteinExistence type="predicted"/>
<keyword evidence="3" id="KW-1185">Reference proteome</keyword>
<reference evidence="2" key="2">
    <citation type="submission" date="2023-05" db="EMBL/GenBank/DDBJ databases">
        <authorList>
            <consortium name="Lawrence Berkeley National Laboratory"/>
            <person name="Steindorff A."/>
            <person name="Hensen N."/>
            <person name="Bonometti L."/>
            <person name="Westerberg I."/>
            <person name="Brannstrom I.O."/>
            <person name="Guillou S."/>
            <person name="Cros-Aarteil S."/>
            <person name="Calhoun S."/>
            <person name="Haridas S."/>
            <person name="Kuo A."/>
            <person name="Mondo S."/>
            <person name="Pangilinan J."/>
            <person name="Riley R."/>
            <person name="Labutti K."/>
            <person name="Andreopoulos B."/>
            <person name="Lipzen A."/>
            <person name="Chen C."/>
            <person name="Yanf M."/>
            <person name="Daum C."/>
            <person name="Ng V."/>
            <person name="Clum A."/>
            <person name="Ohm R."/>
            <person name="Martin F."/>
            <person name="Silar P."/>
            <person name="Natvig D."/>
            <person name="Lalanne C."/>
            <person name="Gautier V."/>
            <person name="Ament-Velasquez S.L."/>
            <person name="Kruys A."/>
            <person name="Hutchinson M.I."/>
            <person name="Powell A.J."/>
            <person name="Barry K."/>
            <person name="Miller A.N."/>
            <person name="Grigoriev I.V."/>
            <person name="Debuchy R."/>
            <person name="Gladieux P."/>
            <person name="Thoren M.H."/>
            <person name="Johannesson H."/>
        </authorList>
    </citation>
    <scope>NUCLEOTIDE SEQUENCE</scope>
    <source>
        <strain evidence="2">CBS 123565</strain>
    </source>
</reference>
<name>A0AAN6UPL0_9PEZI</name>
<reference evidence="2" key="1">
    <citation type="journal article" date="2023" name="Mol. Phylogenet. Evol.">
        <title>Genome-scale phylogeny and comparative genomics of the fungal order Sordariales.</title>
        <authorList>
            <person name="Hensen N."/>
            <person name="Bonometti L."/>
            <person name="Westerberg I."/>
            <person name="Brannstrom I.O."/>
            <person name="Guillou S."/>
            <person name="Cros-Aarteil S."/>
            <person name="Calhoun S."/>
            <person name="Haridas S."/>
            <person name="Kuo A."/>
            <person name="Mondo S."/>
            <person name="Pangilinan J."/>
            <person name="Riley R."/>
            <person name="LaButti K."/>
            <person name="Andreopoulos B."/>
            <person name="Lipzen A."/>
            <person name="Chen C."/>
            <person name="Yan M."/>
            <person name="Daum C."/>
            <person name="Ng V."/>
            <person name="Clum A."/>
            <person name="Steindorff A."/>
            <person name="Ohm R.A."/>
            <person name="Martin F."/>
            <person name="Silar P."/>
            <person name="Natvig D.O."/>
            <person name="Lalanne C."/>
            <person name="Gautier V."/>
            <person name="Ament-Velasquez S.L."/>
            <person name="Kruys A."/>
            <person name="Hutchinson M.I."/>
            <person name="Powell A.J."/>
            <person name="Barry K."/>
            <person name="Miller A.N."/>
            <person name="Grigoriev I.V."/>
            <person name="Debuchy R."/>
            <person name="Gladieux P."/>
            <person name="Hiltunen Thoren M."/>
            <person name="Johannesson H."/>
        </authorList>
    </citation>
    <scope>NUCLEOTIDE SEQUENCE</scope>
    <source>
        <strain evidence="2">CBS 123565</strain>
    </source>
</reference>
<evidence type="ECO:0000256" key="1">
    <source>
        <dbReference type="SAM" id="MobiDB-lite"/>
    </source>
</evidence>
<dbReference type="Proteomes" id="UP001304895">
    <property type="component" value="Unassembled WGS sequence"/>
</dbReference>
<feature type="region of interest" description="Disordered" evidence="1">
    <location>
        <begin position="276"/>
        <end position="306"/>
    </location>
</feature>
<dbReference type="AlphaFoldDB" id="A0AAN6UPL0"/>
<dbReference type="EMBL" id="MU853403">
    <property type="protein sequence ID" value="KAK4136842.1"/>
    <property type="molecule type" value="Genomic_DNA"/>
</dbReference>
<comment type="caution">
    <text evidence="2">The sequence shown here is derived from an EMBL/GenBank/DDBJ whole genome shotgun (WGS) entry which is preliminary data.</text>
</comment>
<sequence>MTSLRDRRPPISTAVSAPDVFCRPMEPGPAPLVFINGQHGIGKQTVAECLTLLLGKDKSLLIDLRSVGHTTTTSCRGIAHRDKRRLSHQHDALLTPEHPHYFSFSRDASIHSPTASSTSSSRTPSLSSSTTFDIENLTRLLAHPANAHRVAVLQACAPDTAAGRATLRTFEHAAARAGRELVCVELACGEREAARRQQQARDLLLVQMRVGSQDGGGGVGNGWEKGCNGTGGGNHSLAAPLHAGLTVDVTSASAFEAVLRIVEFVRGLEAERDMELCGSGGSRDGTTPVGGLLGEGERNALGLSGK</sequence>
<protein>
    <submittedName>
        <fullName evidence="2">Uncharacterized protein</fullName>
    </submittedName>
</protein>
<dbReference type="InterPro" id="IPR027417">
    <property type="entry name" value="P-loop_NTPase"/>
</dbReference>
<gene>
    <name evidence="2" type="ORF">BT67DRAFT_488666</name>
</gene>
<organism evidence="2 3">
    <name type="scientific">Trichocladium antarcticum</name>
    <dbReference type="NCBI Taxonomy" id="1450529"/>
    <lineage>
        <taxon>Eukaryota</taxon>
        <taxon>Fungi</taxon>
        <taxon>Dikarya</taxon>
        <taxon>Ascomycota</taxon>
        <taxon>Pezizomycotina</taxon>
        <taxon>Sordariomycetes</taxon>
        <taxon>Sordariomycetidae</taxon>
        <taxon>Sordariales</taxon>
        <taxon>Chaetomiaceae</taxon>
        <taxon>Trichocladium</taxon>
    </lineage>
</organism>
<dbReference type="Gene3D" id="3.40.50.300">
    <property type="entry name" value="P-loop containing nucleotide triphosphate hydrolases"/>
    <property type="match status" value="1"/>
</dbReference>
<accession>A0AAN6UPL0</accession>
<evidence type="ECO:0000313" key="2">
    <source>
        <dbReference type="EMBL" id="KAK4136842.1"/>
    </source>
</evidence>
<evidence type="ECO:0000313" key="3">
    <source>
        <dbReference type="Proteomes" id="UP001304895"/>
    </source>
</evidence>